<dbReference type="InterPro" id="IPR036412">
    <property type="entry name" value="HAD-like_sf"/>
</dbReference>
<name>A0AAD2DCA4_EUPCR</name>
<feature type="region of interest" description="Disordered" evidence="1">
    <location>
        <begin position="953"/>
        <end position="989"/>
    </location>
</feature>
<feature type="region of interest" description="Disordered" evidence="1">
    <location>
        <begin position="220"/>
        <end position="250"/>
    </location>
</feature>
<dbReference type="Proteomes" id="UP001295684">
    <property type="component" value="Unassembled WGS sequence"/>
</dbReference>
<proteinExistence type="predicted"/>
<dbReference type="SUPFAM" id="SSF56784">
    <property type="entry name" value="HAD-like"/>
    <property type="match status" value="1"/>
</dbReference>
<dbReference type="Pfam" id="PF03031">
    <property type="entry name" value="NIF"/>
    <property type="match status" value="1"/>
</dbReference>
<evidence type="ECO:0000313" key="4">
    <source>
        <dbReference type="Proteomes" id="UP001295684"/>
    </source>
</evidence>
<feature type="compositionally biased region" description="Basic and acidic residues" evidence="1">
    <location>
        <begin position="979"/>
        <end position="989"/>
    </location>
</feature>
<feature type="region of interest" description="Disordered" evidence="1">
    <location>
        <begin position="1213"/>
        <end position="1233"/>
    </location>
</feature>
<comment type="caution">
    <text evidence="3">The sequence shown here is derived from an EMBL/GenBank/DDBJ whole genome shotgun (WGS) entry which is preliminary data.</text>
</comment>
<dbReference type="PANTHER" id="PTHR12210">
    <property type="entry name" value="DULLARD PROTEIN PHOSPHATASE"/>
    <property type="match status" value="1"/>
</dbReference>
<sequence length="1511" mass="176122">MNSPMLFRSQTQSRSPMINKKMAAYSTFQRKDYQDYYQSDKSNEKSATKKSTYKPNASATKKCYDKYQYRSVEGGQKKTRATIDAKISAHCKEETENYEERKTFQINRGSKRSYERLRNSPKNCDTRDLRCSQKNNFISKDFSAAQKQNKSAYTSKCSTSKRNYQSMPQESLKYKEKGCKSFKNPPEDPDPIKINASKIGQSGGHPKTIAKDKIKRTWSKKSYQEEPKVPKMTKKYSQRRGSNTDENDLLTKSRIPVPNAVRKMIKNTETKKNRYHHKGRAPITVREPYTGTNIREPEEVLQMSYEANTIRDNIYNEDRLDELNPTIQDFSTEVLTDDIKDNLVVNLEHLIDEELCINKILGNIMKKKSVQDYCVQWWEITENSSVKEMQVFFEEELSRRLIKNHQVLLCIFIGFIESHQNFIYKFSQCWSKAKNLIKYLQRSYLVFIQFINNNLSDDQYNSAMDWATRLNNILCTRPVMEELYGVHNSALLTNNNEICTILIKDLLKSNNSNWTFQNQILRILNGLETVDLLDVRTIVSAIVKETKLQKPSPTVNIRKAPRLQDWDVQVEREKRLDDREDNSPDIFSEKKSFKYNENSLKKEKYKIEVNKSSVVERSHSKYYYEKNLSFEETKTNRVLDFRDLNCESFDLENDKQNSSKFHLENSSSRLEKFYSKNRHKKSVKNSKDIKKYKPSKAWKDYDENDSYIDQASCESEDPNPIIPVPVPPEAKQLAQFTKNSPPQVLSKTLRNDVKKEVDRNKFIEDSSHQNPQDESLENFLKNDEKTLYKKMKKDKNGLVMKDWTSTPTKNKFASSTYNSGTYTMNKTFQVNRRQEQNLKTAVQEVTKKPLETPQGTPSKYIAMSLTQKCKTPTPVPQKKAFMTRKDERLTRFENQTKAPTLNDSFNKKKQSTGLVDMIADAVAPFFKRMRNKSVCKSIERDLRDVAKDYRNNKPLRFATPKPNKKNFDITFNSTNGFNSKKEKEEAKQNAREEVVIKQVTHQEVANSESKTLISDNKPQETTNLTPIPIVWDKDEGDSTLDNNQVYMVEMKGQEIIKELPFTQRPNAEIESRQKKPIARDNKRFDCNKLNEQKYDAIKFENLEDSIRVDPLPDHDKIDHLIGRDSIDFTDVNQFLTIGDDETFSLNETNLSPNKKTKFDVLDEFMTPSNHHDERKRSKSDYAMTNKPIAEQASQEESKDCKYQSPLLKNSSFECKTSRKNDRKATLNSDESIKEENQLNQLQLLKRFSVSKSKLPSSHLPDSQEKDPETPNIVNKLQAMNKSEDLEEDSQQDSLKDSKTAPKFLVIDTTEEELEELAKIDAELARANSEDYCSSYDETSLIYEDISMPPIKEGYQYTLVIDLDETLIHYNDEGFYLVRPGVQEFLSELSKYYELMIFTAALKDYADMIIDQIDPEKYITHRLYRQHCTPIGEFHVKDIEKIGRGLDKILIIDNLAESFSKQPQNGILVKDWFDDMEDQELRMLVPFLKSLVETQVPDVREEIRKVLEYSDE</sequence>
<dbReference type="PROSITE" id="PS50969">
    <property type="entry name" value="FCP1"/>
    <property type="match status" value="1"/>
</dbReference>
<feature type="compositionally biased region" description="Polar residues" evidence="1">
    <location>
        <begin position="969"/>
        <end position="978"/>
    </location>
</feature>
<dbReference type="SMART" id="SM00577">
    <property type="entry name" value="CPDc"/>
    <property type="match status" value="1"/>
</dbReference>
<dbReference type="Gene3D" id="3.40.50.1000">
    <property type="entry name" value="HAD superfamily/HAD-like"/>
    <property type="match status" value="1"/>
</dbReference>
<dbReference type="CDD" id="cd07521">
    <property type="entry name" value="HAD_FCP1-like"/>
    <property type="match status" value="1"/>
</dbReference>
<evidence type="ECO:0000256" key="1">
    <source>
        <dbReference type="SAM" id="MobiDB-lite"/>
    </source>
</evidence>
<evidence type="ECO:0000313" key="3">
    <source>
        <dbReference type="EMBL" id="CAI2387443.1"/>
    </source>
</evidence>
<evidence type="ECO:0000259" key="2">
    <source>
        <dbReference type="PROSITE" id="PS50969"/>
    </source>
</evidence>
<feature type="compositionally biased region" description="Basic and acidic residues" evidence="1">
    <location>
        <begin position="1215"/>
        <end position="1233"/>
    </location>
</feature>
<accession>A0AAD2DCA4</accession>
<dbReference type="FunFam" id="3.40.50.1000:FF:000184">
    <property type="entry name" value="Uncharacterized protein"/>
    <property type="match status" value="1"/>
</dbReference>
<dbReference type="EMBL" id="CAMPGE010029953">
    <property type="protein sequence ID" value="CAI2387443.1"/>
    <property type="molecule type" value="Genomic_DNA"/>
</dbReference>
<reference evidence="3" key="1">
    <citation type="submission" date="2023-07" db="EMBL/GenBank/DDBJ databases">
        <authorList>
            <consortium name="AG Swart"/>
            <person name="Singh M."/>
            <person name="Singh A."/>
            <person name="Seah K."/>
            <person name="Emmerich C."/>
        </authorList>
    </citation>
    <scope>NUCLEOTIDE SEQUENCE</scope>
    <source>
        <strain evidence="3">DP1</strain>
    </source>
</reference>
<feature type="domain" description="FCP1 homology" evidence="2">
    <location>
        <begin position="1351"/>
        <end position="1490"/>
    </location>
</feature>
<dbReference type="InterPro" id="IPR023214">
    <property type="entry name" value="HAD_sf"/>
</dbReference>
<dbReference type="InterPro" id="IPR004274">
    <property type="entry name" value="FCP1_dom"/>
</dbReference>
<organism evidence="3 4">
    <name type="scientific">Euplotes crassus</name>
    <dbReference type="NCBI Taxonomy" id="5936"/>
    <lineage>
        <taxon>Eukaryota</taxon>
        <taxon>Sar</taxon>
        <taxon>Alveolata</taxon>
        <taxon>Ciliophora</taxon>
        <taxon>Intramacronucleata</taxon>
        <taxon>Spirotrichea</taxon>
        <taxon>Hypotrichia</taxon>
        <taxon>Euplotida</taxon>
        <taxon>Euplotidae</taxon>
        <taxon>Moneuplotes</taxon>
    </lineage>
</organism>
<gene>
    <name evidence="3" type="ORF">ECRASSUSDP1_LOCUS29076</name>
</gene>
<keyword evidence="4" id="KW-1185">Reference proteome</keyword>
<protein>
    <recommendedName>
        <fullName evidence="2">FCP1 homology domain-containing protein</fullName>
    </recommendedName>
</protein>
<dbReference type="InterPro" id="IPR050365">
    <property type="entry name" value="TIM50"/>
</dbReference>